<name>A0ABT0WAF0_9BACI</name>
<proteinExistence type="predicted"/>
<dbReference type="Gene3D" id="2.60.40.2180">
    <property type="match status" value="1"/>
</dbReference>
<reference evidence="4 5" key="1">
    <citation type="submission" date="2022-06" db="EMBL/GenBank/DDBJ databases">
        <authorList>
            <person name="Jeon C.O."/>
        </authorList>
    </citation>
    <scope>NUCLEOTIDE SEQUENCE [LARGE SCALE GENOMIC DNA]</scope>
    <source>
        <strain evidence="4 5">KCTC 13943</strain>
    </source>
</reference>
<dbReference type="Pfam" id="PF18435">
    <property type="entry name" value="EstA_Ig_like"/>
    <property type="match status" value="1"/>
</dbReference>
<dbReference type="SUPFAM" id="SSF53474">
    <property type="entry name" value="alpha/beta-Hydrolases"/>
    <property type="match status" value="1"/>
</dbReference>
<feature type="domain" description="Phospholipase/carboxylesterase/thioesterase" evidence="2">
    <location>
        <begin position="178"/>
        <end position="355"/>
    </location>
</feature>
<evidence type="ECO:0000259" key="3">
    <source>
        <dbReference type="Pfam" id="PF18435"/>
    </source>
</evidence>
<dbReference type="EMBL" id="JAMQCR010000001">
    <property type="protein sequence ID" value="MCM2533248.1"/>
    <property type="molecule type" value="Genomic_DNA"/>
</dbReference>
<dbReference type="PANTHER" id="PTHR43037:SF1">
    <property type="entry name" value="BLL1128 PROTEIN"/>
    <property type="match status" value="1"/>
</dbReference>
<dbReference type="Proteomes" id="UP001523262">
    <property type="component" value="Unassembled WGS sequence"/>
</dbReference>
<dbReference type="Pfam" id="PF02230">
    <property type="entry name" value="Abhydrolase_2"/>
    <property type="match status" value="1"/>
</dbReference>
<protein>
    <submittedName>
        <fullName evidence="4">Prolyl oligopeptidase family serine peptidase</fullName>
    </submittedName>
</protein>
<dbReference type="InterPro" id="IPR050955">
    <property type="entry name" value="Plant_Biomass_Hydrol_Est"/>
</dbReference>
<accession>A0ABT0WAF0</accession>
<dbReference type="Gene3D" id="3.40.50.1820">
    <property type="entry name" value="alpha/beta hydrolase"/>
    <property type="match status" value="1"/>
</dbReference>
<sequence length="433" mass="48849">MTVTEVTDYGPYITKIILPLSESVKSEVLSEDTFNVYVERRSKKTGEVLQLRKDWTSKEFRPSKGYCRVAKAYTSDGEGNKTKNGNHVTLELECEPINRLNSEIAFLEQGHNVYVFCDFRITQVKEIQTDNDSISGLVYDHFSGGNMEQVKGWVNCKSSYAEMPLRFGYYSPNMGRGKRPLIIWLHGAGEGGYDTAIAYTGNKVVNLSSEKVQRIFGGAYVLAPQVPTMWMDDGNGEYTQSGKSKYVTALKALIDEFVDIHSNIDTNRIYIGGCSNGGFMTMRMIIDYPGFFAAAYPVCEALYDRVITDQNIEDIKNTPIWFTHAKNDTLVNPELTVISTYERLLKAGAPNVHFSFFDKVVDTSGIFKDTEGNPFEFFGHGTWIYMLKDECVLDYDGSLVKVNGKDVTLLQWLALQSKHNRADSQILHVKCSY</sequence>
<keyword evidence="1" id="KW-0732">Signal</keyword>
<evidence type="ECO:0000259" key="2">
    <source>
        <dbReference type="Pfam" id="PF02230"/>
    </source>
</evidence>
<dbReference type="InterPro" id="IPR003140">
    <property type="entry name" value="PLipase/COase/thioEstase"/>
</dbReference>
<organism evidence="4 5">
    <name type="scientific">Neobacillus pocheonensis</name>
    <dbReference type="NCBI Taxonomy" id="363869"/>
    <lineage>
        <taxon>Bacteria</taxon>
        <taxon>Bacillati</taxon>
        <taxon>Bacillota</taxon>
        <taxon>Bacilli</taxon>
        <taxon>Bacillales</taxon>
        <taxon>Bacillaceae</taxon>
        <taxon>Neobacillus</taxon>
    </lineage>
</organism>
<feature type="domain" description="Esterase Ig-like N-terminal" evidence="3">
    <location>
        <begin position="2"/>
        <end position="135"/>
    </location>
</feature>
<dbReference type="InterPro" id="IPR041172">
    <property type="entry name" value="EstA_Ig-like_N"/>
</dbReference>
<evidence type="ECO:0000313" key="5">
    <source>
        <dbReference type="Proteomes" id="UP001523262"/>
    </source>
</evidence>
<gene>
    <name evidence="4" type="ORF">NDK43_13620</name>
</gene>
<dbReference type="InterPro" id="IPR029058">
    <property type="entry name" value="AB_hydrolase_fold"/>
</dbReference>
<evidence type="ECO:0000256" key="1">
    <source>
        <dbReference type="ARBA" id="ARBA00022729"/>
    </source>
</evidence>
<evidence type="ECO:0000313" key="4">
    <source>
        <dbReference type="EMBL" id="MCM2533248.1"/>
    </source>
</evidence>
<comment type="caution">
    <text evidence="4">The sequence shown here is derived from an EMBL/GenBank/DDBJ whole genome shotgun (WGS) entry which is preliminary data.</text>
</comment>
<dbReference type="PANTHER" id="PTHR43037">
    <property type="entry name" value="UNNAMED PRODUCT-RELATED"/>
    <property type="match status" value="1"/>
</dbReference>
<keyword evidence="5" id="KW-1185">Reference proteome</keyword>